<evidence type="ECO:0000313" key="3">
    <source>
        <dbReference type="Proteomes" id="UP000035068"/>
    </source>
</evidence>
<feature type="compositionally biased region" description="Polar residues" evidence="1">
    <location>
        <begin position="34"/>
        <end position="44"/>
    </location>
</feature>
<evidence type="ECO:0000256" key="1">
    <source>
        <dbReference type="SAM" id="MobiDB-lite"/>
    </source>
</evidence>
<feature type="region of interest" description="Disordered" evidence="1">
    <location>
        <begin position="1"/>
        <end position="44"/>
    </location>
</feature>
<evidence type="ECO:0000313" key="2">
    <source>
        <dbReference type="EMBL" id="KIH77466.1"/>
    </source>
</evidence>
<feature type="compositionally biased region" description="Low complexity" evidence="1">
    <location>
        <begin position="22"/>
        <end position="33"/>
    </location>
</feature>
<organism evidence="2 3">
    <name type="scientific">Geoalkalibacter ferrihydriticus DSM 17813</name>
    <dbReference type="NCBI Taxonomy" id="1121915"/>
    <lineage>
        <taxon>Bacteria</taxon>
        <taxon>Pseudomonadati</taxon>
        <taxon>Thermodesulfobacteriota</taxon>
        <taxon>Desulfuromonadia</taxon>
        <taxon>Desulfuromonadales</taxon>
        <taxon>Geoalkalibacteraceae</taxon>
        <taxon>Geoalkalibacter</taxon>
    </lineage>
</organism>
<sequence length="101" mass="11035">MNIGSSLLNWLTKATTTPEVNPAAQAPAEKPQATSRPLQPATTDRVQFSELAQKLSQTPPADKSAQITLEERLALRQEPEPQTYKPSLMQMAKKFLGVGMS</sequence>
<dbReference type="AlphaFoldDB" id="A0A0C2HK66"/>
<protein>
    <submittedName>
        <fullName evidence="2">Uncharacterized protein</fullName>
    </submittedName>
</protein>
<dbReference type="Proteomes" id="UP000035068">
    <property type="component" value="Unassembled WGS sequence"/>
</dbReference>
<keyword evidence="3" id="KW-1185">Reference proteome</keyword>
<dbReference type="RefSeq" id="WP_040095496.1">
    <property type="nucleotide sequence ID" value="NZ_JWJD01000001.1"/>
</dbReference>
<proteinExistence type="predicted"/>
<name>A0A0C2HK66_9BACT</name>
<dbReference type="EMBL" id="JWJD01000001">
    <property type="protein sequence ID" value="KIH77466.1"/>
    <property type="molecule type" value="Genomic_DNA"/>
</dbReference>
<comment type="caution">
    <text evidence="2">The sequence shown here is derived from an EMBL/GenBank/DDBJ whole genome shotgun (WGS) entry which is preliminary data.</text>
</comment>
<accession>A0A0C2HK66</accession>
<gene>
    <name evidence="2" type="ORF">GFER_01695</name>
</gene>
<feature type="compositionally biased region" description="Polar residues" evidence="1">
    <location>
        <begin position="1"/>
        <end position="19"/>
    </location>
</feature>
<reference evidence="2 3" key="1">
    <citation type="submission" date="2014-12" db="EMBL/GenBank/DDBJ databases">
        <title>Genomes of Geoalkalibacter ferrihydriticus and Geoalkalibacter subterraneus, two haloalkaliphilic metal-reducing members of the Geobacteraceae.</title>
        <authorList>
            <person name="Badalamenti J.P."/>
            <person name="Torres C.I."/>
            <person name="Krajmalnik-Brown R."/>
            <person name="Bond D.R."/>
        </authorList>
    </citation>
    <scope>NUCLEOTIDE SEQUENCE [LARGE SCALE GENOMIC DNA]</scope>
    <source>
        <strain evidence="2 3">DSM 17813</strain>
    </source>
</reference>